<dbReference type="Gene3D" id="1.10.10.60">
    <property type="entry name" value="Homeodomain-like"/>
    <property type="match status" value="1"/>
</dbReference>
<protein>
    <recommendedName>
        <fullName evidence="7">Homeobox domain-containing protein</fullName>
    </recommendedName>
</protein>
<dbReference type="InterPro" id="IPR050877">
    <property type="entry name" value="EMX-VAX-Noto_Homeobox_TFs"/>
</dbReference>
<dbReference type="PANTHER" id="PTHR24339">
    <property type="entry name" value="HOMEOBOX PROTEIN EMX-RELATED"/>
    <property type="match status" value="1"/>
</dbReference>
<evidence type="ECO:0000256" key="4">
    <source>
        <dbReference type="ARBA" id="ARBA00023242"/>
    </source>
</evidence>
<keyword evidence="2 5" id="KW-0238">DNA-binding</keyword>
<comment type="subcellular location">
    <subcellularLocation>
        <location evidence="1 5 6">Nucleus</location>
    </subcellularLocation>
</comment>
<feature type="domain" description="Homeobox" evidence="7">
    <location>
        <begin position="124"/>
        <end position="184"/>
    </location>
</feature>
<evidence type="ECO:0000256" key="5">
    <source>
        <dbReference type="PROSITE-ProRule" id="PRU00108"/>
    </source>
</evidence>
<evidence type="ECO:0000256" key="2">
    <source>
        <dbReference type="ARBA" id="ARBA00023125"/>
    </source>
</evidence>
<accession>A0ABN8LD52</accession>
<evidence type="ECO:0000313" key="8">
    <source>
        <dbReference type="EMBL" id="CAH3015005.1"/>
    </source>
</evidence>
<evidence type="ECO:0000256" key="6">
    <source>
        <dbReference type="RuleBase" id="RU000682"/>
    </source>
</evidence>
<dbReference type="InterPro" id="IPR017970">
    <property type="entry name" value="Homeobox_CS"/>
</dbReference>
<dbReference type="InterPro" id="IPR009057">
    <property type="entry name" value="Homeodomain-like_sf"/>
</dbReference>
<evidence type="ECO:0000256" key="1">
    <source>
        <dbReference type="ARBA" id="ARBA00004123"/>
    </source>
</evidence>
<proteinExistence type="predicted"/>
<dbReference type="SMART" id="SM00389">
    <property type="entry name" value="HOX"/>
    <property type="match status" value="1"/>
</dbReference>
<comment type="caution">
    <text evidence="8">The sequence shown here is derived from an EMBL/GenBank/DDBJ whole genome shotgun (WGS) entry which is preliminary data.</text>
</comment>
<reference evidence="8 9" key="1">
    <citation type="submission" date="2022-05" db="EMBL/GenBank/DDBJ databases">
        <authorList>
            <consortium name="Genoscope - CEA"/>
            <person name="William W."/>
        </authorList>
    </citation>
    <scope>NUCLEOTIDE SEQUENCE [LARGE SCALE GENOMIC DNA]</scope>
</reference>
<dbReference type="PRINTS" id="PR00031">
    <property type="entry name" value="HTHREPRESSR"/>
</dbReference>
<organism evidence="8 9">
    <name type="scientific">Porites evermanni</name>
    <dbReference type="NCBI Taxonomy" id="104178"/>
    <lineage>
        <taxon>Eukaryota</taxon>
        <taxon>Metazoa</taxon>
        <taxon>Cnidaria</taxon>
        <taxon>Anthozoa</taxon>
        <taxon>Hexacorallia</taxon>
        <taxon>Scleractinia</taxon>
        <taxon>Fungiina</taxon>
        <taxon>Poritidae</taxon>
        <taxon>Porites</taxon>
    </lineage>
</organism>
<evidence type="ECO:0000256" key="3">
    <source>
        <dbReference type="ARBA" id="ARBA00023155"/>
    </source>
</evidence>
<evidence type="ECO:0000259" key="7">
    <source>
        <dbReference type="PROSITE" id="PS50071"/>
    </source>
</evidence>
<dbReference type="SUPFAM" id="SSF46689">
    <property type="entry name" value="Homeodomain-like"/>
    <property type="match status" value="1"/>
</dbReference>
<dbReference type="PROSITE" id="PS50071">
    <property type="entry name" value="HOMEOBOX_2"/>
    <property type="match status" value="1"/>
</dbReference>
<dbReference type="Pfam" id="PF00046">
    <property type="entry name" value="Homeodomain"/>
    <property type="match status" value="1"/>
</dbReference>
<gene>
    <name evidence="8" type="ORF">PEVE_00010003</name>
</gene>
<dbReference type="EMBL" id="CALNXI010000017">
    <property type="protein sequence ID" value="CAH3015005.1"/>
    <property type="molecule type" value="Genomic_DNA"/>
</dbReference>
<dbReference type="PROSITE" id="PS00027">
    <property type="entry name" value="HOMEOBOX_1"/>
    <property type="match status" value="1"/>
</dbReference>
<dbReference type="CDD" id="cd00086">
    <property type="entry name" value="homeodomain"/>
    <property type="match status" value="1"/>
</dbReference>
<keyword evidence="9" id="KW-1185">Reference proteome</keyword>
<dbReference type="PANTHER" id="PTHR24339:SF67">
    <property type="entry name" value="GNOT1 HOMEODOMAIN PROTEIN-RELATED"/>
    <property type="match status" value="1"/>
</dbReference>
<evidence type="ECO:0000313" key="9">
    <source>
        <dbReference type="Proteomes" id="UP001159427"/>
    </source>
</evidence>
<keyword evidence="4 5" id="KW-0539">Nucleus</keyword>
<sequence>MDFKESERYYHGYIFLPCCTKECYQNQPHKLQEYRSLYPSLIPKNEAFLQDRANSVDQVPHPLRFSAYREGGYRFIFPSTQKGQTQSCEISHQNGIDVEGPMRTSYKAESFLRVQRDWKIEAGCKPKRNRTIFTADQLERLEKEFDRQQYIVGTQRFYLAADLGLNETQVKVWFQNRRIKWRRQNLESLRSSAERNRYEVDGEERRL</sequence>
<feature type="DNA-binding region" description="Homeobox" evidence="5">
    <location>
        <begin position="126"/>
        <end position="185"/>
    </location>
</feature>
<name>A0ABN8LD52_9CNID</name>
<dbReference type="InterPro" id="IPR000047">
    <property type="entry name" value="HTH_motif"/>
</dbReference>
<keyword evidence="3 5" id="KW-0371">Homeobox</keyword>
<dbReference type="Proteomes" id="UP001159427">
    <property type="component" value="Unassembled WGS sequence"/>
</dbReference>
<dbReference type="InterPro" id="IPR001356">
    <property type="entry name" value="HD"/>
</dbReference>